<dbReference type="PANTHER" id="PTHR43792">
    <property type="entry name" value="GNAT FAMILY, PUTATIVE (AFU_ORTHOLOGUE AFUA_3G00765)-RELATED-RELATED"/>
    <property type="match status" value="1"/>
</dbReference>
<dbReference type="InterPro" id="IPR000182">
    <property type="entry name" value="GNAT_dom"/>
</dbReference>
<reference evidence="2 3" key="1">
    <citation type="submission" date="2020-08" db="EMBL/GenBank/DDBJ databases">
        <title>Genomic Encyclopedia of Type Strains, Phase IV (KMG-IV): sequencing the most valuable type-strain genomes for metagenomic binning, comparative biology and taxonomic classification.</title>
        <authorList>
            <person name="Goeker M."/>
        </authorList>
    </citation>
    <scope>NUCLEOTIDE SEQUENCE [LARGE SCALE GENOMIC DNA]</scope>
    <source>
        <strain evidence="2 3">DSM 27163</strain>
    </source>
</reference>
<protein>
    <submittedName>
        <fullName evidence="2">RimJ/RimL family protein N-acetyltransferase</fullName>
    </submittedName>
</protein>
<dbReference type="PROSITE" id="PS51186">
    <property type="entry name" value="GNAT"/>
    <property type="match status" value="1"/>
</dbReference>
<evidence type="ECO:0000313" key="3">
    <source>
        <dbReference type="Proteomes" id="UP000537161"/>
    </source>
</evidence>
<organism evidence="2 3">
    <name type="scientific">Sphingopyxis panaciterrulae</name>
    <dbReference type="NCBI Taxonomy" id="462372"/>
    <lineage>
        <taxon>Bacteria</taxon>
        <taxon>Pseudomonadati</taxon>
        <taxon>Pseudomonadota</taxon>
        <taxon>Alphaproteobacteria</taxon>
        <taxon>Sphingomonadales</taxon>
        <taxon>Sphingomonadaceae</taxon>
        <taxon>Sphingopyxis</taxon>
    </lineage>
</organism>
<sequence length="183" mass="20418">MLNGPLLVTERLILRPPAAEDFDAFAEMCAEPETMTYLGGACPRAQAWRHWSTIAGAWHIRGFSMFSVIERDTGEWVGRLGPWQPDGWPGPEIAYGVRAKFAGRGYAFEGAIAACDFAVEFLKWNELMHSIDPANSRSQALARRLGATNSGPTRLPAPFQDAPVDAWTQSADHWRAKRKEFRL</sequence>
<evidence type="ECO:0000259" key="1">
    <source>
        <dbReference type="PROSITE" id="PS51186"/>
    </source>
</evidence>
<proteinExistence type="predicted"/>
<gene>
    <name evidence="2" type="ORF">FHR21_003656</name>
</gene>
<dbReference type="Pfam" id="PF13302">
    <property type="entry name" value="Acetyltransf_3"/>
    <property type="match status" value="1"/>
</dbReference>
<dbReference type="AlphaFoldDB" id="A0A7W9B927"/>
<dbReference type="PANTHER" id="PTHR43792:SF1">
    <property type="entry name" value="N-ACETYLTRANSFERASE DOMAIN-CONTAINING PROTEIN"/>
    <property type="match status" value="1"/>
</dbReference>
<keyword evidence="2" id="KW-0808">Transferase</keyword>
<dbReference type="EMBL" id="JACIJH010000016">
    <property type="protein sequence ID" value="MBB5708277.1"/>
    <property type="molecule type" value="Genomic_DNA"/>
</dbReference>
<dbReference type="SUPFAM" id="SSF55729">
    <property type="entry name" value="Acyl-CoA N-acyltransferases (Nat)"/>
    <property type="match status" value="1"/>
</dbReference>
<dbReference type="InterPro" id="IPR051531">
    <property type="entry name" value="N-acetyltransferase"/>
</dbReference>
<feature type="domain" description="N-acetyltransferase" evidence="1">
    <location>
        <begin position="12"/>
        <end position="170"/>
    </location>
</feature>
<evidence type="ECO:0000313" key="2">
    <source>
        <dbReference type="EMBL" id="MBB5708277.1"/>
    </source>
</evidence>
<keyword evidence="3" id="KW-1185">Reference proteome</keyword>
<name>A0A7W9B927_9SPHN</name>
<dbReference type="Proteomes" id="UP000537161">
    <property type="component" value="Unassembled WGS sequence"/>
</dbReference>
<dbReference type="Gene3D" id="3.40.630.30">
    <property type="match status" value="1"/>
</dbReference>
<dbReference type="InterPro" id="IPR016181">
    <property type="entry name" value="Acyl_CoA_acyltransferase"/>
</dbReference>
<accession>A0A7W9B927</accession>
<dbReference type="RefSeq" id="WP_184100869.1">
    <property type="nucleotide sequence ID" value="NZ_JACIJH010000016.1"/>
</dbReference>
<comment type="caution">
    <text evidence="2">The sequence shown here is derived from an EMBL/GenBank/DDBJ whole genome shotgun (WGS) entry which is preliminary data.</text>
</comment>
<dbReference type="GO" id="GO:0016747">
    <property type="term" value="F:acyltransferase activity, transferring groups other than amino-acyl groups"/>
    <property type="evidence" value="ECO:0007669"/>
    <property type="project" value="InterPro"/>
</dbReference>